<dbReference type="InterPro" id="IPR025736">
    <property type="entry name" value="PucR_C-HTH_dom"/>
</dbReference>
<dbReference type="RefSeq" id="WP_206007087.1">
    <property type="nucleotide sequence ID" value="NZ_CP070619.1"/>
</dbReference>
<dbReference type="Proteomes" id="UP000662986">
    <property type="component" value="Chromosome"/>
</dbReference>
<dbReference type="PANTHER" id="PTHR33744">
    <property type="entry name" value="CARBOHYDRATE DIACID REGULATOR"/>
    <property type="match status" value="1"/>
</dbReference>
<organism evidence="3 4">
    <name type="scientific">Rhodococcus pseudokoreensis</name>
    <dbReference type="NCBI Taxonomy" id="2811421"/>
    <lineage>
        <taxon>Bacteria</taxon>
        <taxon>Bacillati</taxon>
        <taxon>Actinomycetota</taxon>
        <taxon>Actinomycetes</taxon>
        <taxon>Mycobacteriales</taxon>
        <taxon>Nocardiaceae</taxon>
        <taxon>Rhodococcus</taxon>
    </lineage>
</organism>
<evidence type="ECO:0000313" key="3">
    <source>
        <dbReference type="EMBL" id="QSE90661.1"/>
    </source>
</evidence>
<evidence type="ECO:0000313" key="4">
    <source>
        <dbReference type="Proteomes" id="UP000662986"/>
    </source>
</evidence>
<evidence type="ECO:0000259" key="1">
    <source>
        <dbReference type="Pfam" id="PF13556"/>
    </source>
</evidence>
<feature type="domain" description="PucR C-terminal helix-turn-helix" evidence="1">
    <location>
        <begin position="356"/>
        <end position="401"/>
    </location>
</feature>
<accession>A0A974W417</accession>
<keyword evidence="4" id="KW-1185">Reference proteome</keyword>
<reference evidence="3 4" key="1">
    <citation type="journal article" date="2021" name="Microbiol. Resour. Announc.">
        <title>Complete Genome Sequences of Two Rhodococcus sp. Strains with Large and Linear Chromosomes, Isolated from Apple Rhizosphere.</title>
        <authorList>
            <person name="Benning S."/>
            <person name="Brugnone N."/>
            <person name="Siani R."/>
            <person name="Kublik S."/>
            <person name="Schloter M."/>
            <person name="Rad V."/>
        </authorList>
    </citation>
    <scope>NUCLEOTIDE SEQUENCE [LARGE SCALE GENOMIC DNA]</scope>
    <source>
        <strain evidence="3 4">R79</strain>
    </source>
</reference>
<dbReference type="EMBL" id="CP070619">
    <property type="protein sequence ID" value="QSE90661.1"/>
    <property type="molecule type" value="Genomic_DNA"/>
</dbReference>
<name>A0A974W417_9NOCA</name>
<dbReference type="PANTHER" id="PTHR33744:SF1">
    <property type="entry name" value="DNA-BINDING TRANSCRIPTIONAL ACTIVATOR ADER"/>
    <property type="match status" value="1"/>
</dbReference>
<evidence type="ECO:0000259" key="2">
    <source>
        <dbReference type="Pfam" id="PF14361"/>
    </source>
</evidence>
<dbReference type="InterPro" id="IPR025751">
    <property type="entry name" value="RsbRD_N_dom"/>
</dbReference>
<sequence>MNGIPTPNPVPQWLRARLSEWDLDALIERIASVDTDGAFPNRRGDDHFLELLRASILENMRNMQSYLLGTVELGAFELREPAVFARKQAEIGIAQSALQHSYRLGIQVAVDHWGSIVIDEGARQELPASTVSADLLSSVMRMLAYSDHVQGLVAAEFAEQEAELRRTGQQLREQVVLDLLHRTDSVRSSDLLSIIGYDLSHAHVAVEISEVAPAEATRIVQDLRQLSGAVGVLSLHVGVAQTIFWLGRPRAWPTAAVESILDEVRRRKLTVSVTSAAVGVNGLRQTHGALGEMAKLRVDGTAIGPVLYYPDVRLEVLLLQDSAAARRFVEDELGQLAEASPVAERIRQTVAASYTYGSHVQTAIALDVHEHTVRNRLRRAEEILGHSLADRRTELQIALRLRETMGRTPKESETGGN</sequence>
<protein>
    <submittedName>
        <fullName evidence="3">Helix-turn-helix domain-containing protein</fullName>
    </submittedName>
</protein>
<dbReference type="InterPro" id="IPR042070">
    <property type="entry name" value="PucR_C-HTH_sf"/>
</dbReference>
<dbReference type="Pfam" id="PF13556">
    <property type="entry name" value="HTH_30"/>
    <property type="match status" value="1"/>
</dbReference>
<proteinExistence type="predicted"/>
<dbReference type="InterPro" id="IPR051448">
    <property type="entry name" value="CdaR-like_regulators"/>
</dbReference>
<dbReference type="Pfam" id="PF14361">
    <property type="entry name" value="RsbRD_N"/>
    <property type="match status" value="1"/>
</dbReference>
<feature type="domain" description="RsbT co-antagonist protein RsbRD N-terminal" evidence="2">
    <location>
        <begin position="26"/>
        <end position="172"/>
    </location>
</feature>
<dbReference type="Gene3D" id="1.10.10.2840">
    <property type="entry name" value="PucR C-terminal helix-turn-helix domain"/>
    <property type="match status" value="1"/>
</dbReference>
<reference evidence="3 4" key="2">
    <citation type="journal article" date="2022" name="Arch. Microbiol.">
        <title>Rhodococcus pseudokoreensis sp. nov. isolated from the rhizosphere of young M26 apple rootstocks.</title>
        <authorList>
            <person name="Kampfer P."/>
            <person name="Glaeser S.P."/>
            <person name="Blom J."/>
            <person name="Wolf J."/>
            <person name="Benning S."/>
            <person name="Schloter M."/>
            <person name="Neumann-Schaal M."/>
        </authorList>
    </citation>
    <scope>NUCLEOTIDE SEQUENCE [LARGE SCALE GENOMIC DNA]</scope>
    <source>
        <strain evidence="3 4">R79</strain>
    </source>
</reference>
<gene>
    <name evidence="3" type="ORF">JWS13_19560</name>
</gene>